<dbReference type="PANTHER" id="PTHR21087:SF16">
    <property type="entry name" value="SHIKIMATE KINASE 1, CHLOROPLASTIC"/>
    <property type="match status" value="1"/>
</dbReference>
<reference evidence="7" key="1">
    <citation type="submission" date="2018-05" db="EMBL/GenBank/DDBJ databases">
        <authorList>
            <person name="Lanie J.A."/>
            <person name="Ng W.-L."/>
            <person name="Kazmierczak K.M."/>
            <person name="Andrzejewski T.M."/>
            <person name="Davidsen T.M."/>
            <person name="Wayne K.J."/>
            <person name="Tettelin H."/>
            <person name="Glass J.I."/>
            <person name="Rusch D."/>
            <person name="Podicherti R."/>
            <person name="Tsui H.-C.T."/>
            <person name="Winkler M.E."/>
        </authorList>
    </citation>
    <scope>NUCLEOTIDE SEQUENCE</scope>
</reference>
<evidence type="ECO:0000256" key="6">
    <source>
        <dbReference type="ARBA" id="ARBA00023141"/>
    </source>
</evidence>
<evidence type="ECO:0000256" key="3">
    <source>
        <dbReference type="ARBA" id="ARBA00022741"/>
    </source>
</evidence>
<feature type="non-terminal residue" evidence="7">
    <location>
        <position position="127"/>
    </location>
</feature>
<dbReference type="Pfam" id="PF01202">
    <property type="entry name" value="SKI"/>
    <property type="match status" value="1"/>
</dbReference>
<dbReference type="CDD" id="cd00464">
    <property type="entry name" value="SK"/>
    <property type="match status" value="1"/>
</dbReference>
<dbReference type="InterPro" id="IPR031322">
    <property type="entry name" value="Shikimate/glucono_kinase"/>
</dbReference>
<dbReference type="GO" id="GO:0005829">
    <property type="term" value="C:cytosol"/>
    <property type="evidence" value="ECO:0007669"/>
    <property type="project" value="TreeGrafter"/>
</dbReference>
<dbReference type="AlphaFoldDB" id="A0A383AIN6"/>
<dbReference type="GO" id="GO:0008652">
    <property type="term" value="P:amino acid biosynthetic process"/>
    <property type="evidence" value="ECO:0007669"/>
    <property type="project" value="UniProtKB-KW"/>
</dbReference>
<sequence>MNIVLIGYRGTGKSVISKVLADILHCQRYGLDEKITQQAGKSIREIVEQEGWERFREIERGVVEKVSSKARNSIIDCGGGVVLDERNVADLRRSGKVVLLISSFEKIIQRISRDLSRPPLEPALSFE</sequence>
<keyword evidence="4" id="KW-0418">Kinase</keyword>
<gene>
    <name evidence="7" type="ORF">METZ01_LOCUS460561</name>
</gene>
<dbReference type="EMBL" id="UINC01192519">
    <property type="protein sequence ID" value="SVE07707.1"/>
    <property type="molecule type" value="Genomic_DNA"/>
</dbReference>
<accession>A0A383AIN6</accession>
<evidence type="ECO:0000256" key="2">
    <source>
        <dbReference type="ARBA" id="ARBA00022679"/>
    </source>
</evidence>
<evidence type="ECO:0000256" key="1">
    <source>
        <dbReference type="ARBA" id="ARBA00022605"/>
    </source>
</evidence>
<evidence type="ECO:0000256" key="5">
    <source>
        <dbReference type="ARBA" id="ARBA00022840"/>
    </source>
</evidence>
<proteinExistence type="predicted"/>
<keyword evidence="2" id="KW-0808">Transferase</keyword>
<dbReference type="GO" id="GO:0005524">
    <property type="term" value="F:ATP binding"/>
    <property type="evidence" value="ECO:0007669"/>
    <property type="project" value="UniProtKB-KW"/>
</dbReference>
<organism evidence="7">
    <name type="scientific">marine metagenome</name>
    <dbReference type="NCBI Taxonomy" id="408172"/>
    <lineage>
        <taxon>unclassified sequences</taxon>
        <taxon>metagenomes</taxon>
        <taxon>ecological metagenomes</taxon>
    </lineage>
</organism>
<keyword evidence="6" id="KW-0057">Aromatic amino acid biosynthesis</keyword>
<dbReference type="InterPro" id="IPR000623">
    <property type="entry name" value="Shikimate_kinase/TSH1"/>
</dbReference>
<protein>
    <recommendedName>
        <fullName evidence="8">Shikimate kinase</fullName>
    </recommendedName>
</protein>
<dbReference type="GO" id="GO:0009073">
    <property type="term" value="P:aromatic amino acid family biosynthetic process"/>
    <property type="evidence" value="ECO:0007669"/>
    <property type="project" value="UniProtKB-KW"/>
</dbReference>
<dbReference type="Gene3D" id="3.40.50.300">
    <property type="entry name" value="P-loop containing nucleotide triphosphate hydrolases"/>
    <property type="match status" value="1"/>
</dbReference>
<keyword evidence="1" id="KW-0028">Amino-acid biosynthesis</keyword>
<dbReference type="PANTHER" id="PTHR21087">
    <property type="entry name" value="SHIKIMATE KINASE"/>
    <property type="match status" value="1"/>
</dbReference>
<keyword evidence="3" id="KW-0547">Nucleotide-binding</keyword>
<dbReference type="InterPro" id="IPR027417">
    <property type="entry name" value="P-loop_NTPase"/>
</dbReference>
<keyword evidence="5" id="KW-0067">ATP-binding</keyword>
<name>A0A383AIN6_9ZZZZ</name>
<evidence type="ECO:0000256" key="4">
    <source>
        <dbReference type="ARBA" id="ARBA00022777"/>
    </source>
</evidence>
<evidence type="ECO:0000313" key="7">
    <source>
        <dbReference type="EMBL" id="SVE07707.1"/>
    </source>
</evidence>
<dbReference type="PRINTS" id="PR01100">
    <property type="entry name" value="SHIKIMTKNASE"/>
</dbReference>
<dbReference type="GO" id="GO:0004765">
    <property type="term" value="F:shikimate kinase activity"/>
    <property type="evidence" value="ECO:0007669"/>
    <property type="project" value="TreeGrafter"/>
</dbReference>
<dbReference type="SUPFAM" id="SSF52540">
    <property type="entry name" value="P-loop containing nucleoside triphosphate hydrolases"/>
    <property type="match status" value="1"/>
</dbReference>
<evidence type="ECO:0008006" key="8">
    <source>
        <dbReference type="Google" id="ProtNLM"/>
    </source>
</evidence>